<dbReference type="InterPro" id="IPR007221">
    <property type="entry name" value="MreC"/>
</dbReference>
<evidence type="ECO:0000313" key="3">
    <source>
        <dbReference type="EMBL" id="QFR48910.1"/>
    </source>
</evidence>
<dbReference type="PANTHER" id="PTHR34138:SF1">
    <property type="entry name" value="CELL SHAPE-DETERMINING PROTEIN MREC"/>
    <property type="match status" value="1"/>
</dbReference>
<keyword evidence="1" id="KW-0175">Coiled coil</keyword>
<dbReference type="Gene3D" id="2.40.10.350">
    <property type="entry name" value="Rod shape-determining protein MreC, domain 2"/>
    <property type="match status" value="1"/>
</dbReference>
<evidence type="ECO:0000259" key="2">
    <source>
        <dbReference type="Pfam" id="PF04085"/>
    </source>
</evidence>
<feature type="domain" description="Rod shape-determining protein MreC beta-barrel core" evidence="2">
    <location>
        <begin position="158"/>
        <end position="245"/>
    </location>
</feature>
<evidence type="ECO:0000256" key="1">
    <source>
        <dbReference type="SAM" id="Coils"/>
    </source>
</evidence>
<dbReference type="Proteomes" id="UP000326944">
    <property type="component" value="Chromosome"/>
</dbReference>
<dbReference type="InterPro" id="IPR055342">
    <property type="entry name" value="MreC_beta-barrel_core"/>
</dbReference>
<organism evidence="3 4">
    <name type="scientific">Sulfurimonas lithotrophica</name>
    <dbReference type="NCBI Taxonomy" id="2590022"/>
    <lineage>
        <taxon>Bacteria</taxon>
        <taxon>Pseudomonadati</taxon>
        <taxon>Campylobacterota</taxon>
        <taxon>Epsilonproteobacteria</taxon>
        <taxon>Campylobacterales</taxon>
        <taxon>Sulfurimonadaceae</taxon>
        <taxon>Sulfurimonas</taxon>
    </lineage>
</organism>
<accession>A0A5P8NZY0</accession>
<dbReference type="NCBIfam" id="NF010507">
    <property type="entry name" value="PRK13922.10-6"/>
    <property type="match status" value="1"/>
</dbReference>
<dbReference type="KEGG" id="sulg:FJR48_03910"/>
<dbReference type="EMBL" id="CP043617">
    <property type="protein sequence ID" value="QFR48910.1"/>
    <property type="molecule type" value="Genomic_DNA"/>
</dbReference>
<evidence type="ECO:0000313" key="4">
    <source>
        <dbReference type="Proteomes" id="UP000326944"/>
    </source>
</evidence>
<dbReference type="OrthoDB" id="5372414at2"/>
<dbReference type="GO" id="GO:0008360">
    <property type="term" value="P:regulation of cell shape"/>
    <property type="evidence" value="ECO:0007669"/>
    <property type="project" value="InterPro"/>
</dbReference>
<reference evidence="3 4" key="1">
    <citation type="submission" date="2019-09" db="EMBL/GenBank/DDBJ databases">
        <title>Sulfurimonas gotlandica sp. nov., a chemoautotrophic and psychrotolerant epsilonproteobacterium isolated from a pelagic redoxcline, and an emended description of the genus Sulfurimonas.</title>
        <authorList>
            <person name="Wang S."/>
            <person name="Jiang L."/>
            <person name="Shao S."/>
        </authorList>
    </citation>
    <scope>NUCLEOTIDE SEQUENCE [LARGE SCALE GENOMIC DNA]</scope>
    <source>
        <strain evidence="3 4">GYSZ_1</strain>
    </source>
</reference>
<name>A0A5P8NZY0_9BACT</name>
<gene>
    <name evidence="3" type="primary">mreC</name>
    <name evidence="3" type="ORF">FJR48_03910</name>
</gene>
<dbReference type="RefSeq" id="WP_152306853.1">
    <property type="nucleotide sequence ID" value="NZ_CP043617.1"/>
</dbReference>
<dbReference type="Pfam" id="PF04085">
    <property type="entry name" value="MreC"/>
    <property type="match status" value="1"/>
</dbReference>
<dbReference type="InterPro" id="IPR042175">
    <property type="entry name" value="Cell/Rod_MreC_2"/>
</dbReference>
<dbReference type="GO" id="GO:0005886">
    <property type="term" value="C:plasma membrane"/>
    <property type="evidence" value="ECO:0007669"/>
    <property type="project" value="TreeGrafter"/>
</dbReference>
<proteinExistence type="predicted"/>
<protein>
    <submittedName>
        <fullName evidence="3">Rod shape-determining protein MreC</fullName>
    </submittedName>
</protein>
<feature type="coiled-coil region" evidence="1">
    <location>
        <begin position="55"/>
        <end position="82"/>
    </location>
</feature>
<dbReference type="PANTHER" id="PTHR34138">
    <property type="entry name" value="CELL SHAPE-DETERMINING PROTEIN MREC"/>
    <property type="match status" value="1"/>
</dbReference>
<dbReference type="AlphaFoldDB" id="A0A5P8NZY0"/>
<keyword evidence="4" id="KW-1185">Reference proteome</keyword>
<sequence length="253" mass="28890">MNKELLSFFLIFIALFVGAMYYTNIIQGPFISALNYVKSTYHDTVEYASENIDKHFFQTKQIEELKEKLEKYENNHLVMQQLASEVNDLFSVNKTTLKTNPKVELVRAISYKRFGDLNRLWIEMDDFNSSKIYGLTYKELVAGIVVSNGDKPLAILNRDRKCTYAVYVGDKKAPGVANGNDEKNIMVEYIPSWFKIKKGDLVTTSGLDDIFFKGLKVGTVLSVTKSQGYQSAVVEPYYDSSEPSYFHLIKSVK</sequence>